<dbReference type="Pfam" id="PF00080">
    <property type="entry name" value="Sod_Cu"/>
    <property type="match status" value="1"/>
</dbReference>
<keyword evidence="3" id="KW-0732">Signal</keyword>
<accession>A0AAC8QGA2</accession>
<evidence type="ECO:0000256" key="2">
    <source>
        <dbReference type="SAM" id="MobiDB-lite"/>
    </source>
</evidence>
<feature type="chain" id="PRO_5042210535" evidence="3">
    <location>
        <begin position="24"/>
        <end position="170"/>
    </location>
</feature>
<dbReference type="Gene3D" id="2.60.40.200">
    <property type="entry name" value="Superoxide dismutase, copper/zinc binding domain"/>
    <property type="match status" value="1"/>
</dbReference>
<evidence type="ECO:0000259" key="4">
    <source>
        <dbReference type="Pfam" id="PF00080"/>
    </source>
</evidence>
<evidence type="ECO:0000313" key="6">
    <source>
        <dbReference type="Proteomes" id="UP000035579"/>
    </source>
</evidence>
<dbReference type="InterPro" id="IPR001424">
    <property type="entry name" value="SOD_Cu_Zn_dom"/>
</dbReference>
<dbReference type="InterPro" id="IPR036423">
    <property type="entry name" value="SOD-like_Cu/Zn_dom_sf"/>
</dbReference>
<dbReference type="PROSITE" id="PS51257">
    <property type="entry name" value="PROKAR_LIPOPROTEIN"/>
    <property type="match status" value="1"/>
</dbReference>
<sequence>MEMRKLLWVAVGLALAGCGGARATAELMNTSGQKIGTVTLVERGDAVELQVEATGLEPGPHGIHFHQVGLCEAPGFTSAGSHFNPLDKQHGLESPTGAHAGDLPNLEADASGKASYKTTTERVMLGEGQLSIFDADGTALVIHAQADDQLTDPTGNSGGRVACGVLARDE</sequence>
<dbReference type="KEGG" id="age:AA314_08537"/>
<gene>
    <name evidence="5" type="ORF">AA314_08537</name>
</gene>
<reference evidence="5 6" key="1">
    <citation type="submission" date="2015-05" db="EMBL/GenBank/DDBJ databases">
        <title>Genome assembly of Archangium gephyra DSM 2261.</title>
        <authorList>
            <person name="Sharma G."/>
            <person name="Subramanian S."/>
        </authorList>
    </citation>
    <scope>NUCLEOTIDE SEQUENCE [LARGE SCALE GENOMIC DNA]</scope>
    <source>
        <strain evidence="5 6">DSM 2261</strain>
    </source>
</reference>
<dbReference type="AlphaFoldDB" id="A0AAC8QGA2"/>
<dbReference type="InterPro" id="IPR024134">
    <property type="entry name" value="SOD_Cu/Zn_/chaperone"/>
</dbReference>
<dbReference type="PRINTS" id="PR00068">
    <property type="entry name" value="CUZNDISMTASE"/>
</dbReference>
<comment type="similarity">
    <text evidence="1">Belongs to the Cu-Zn superoxide dismutase family.</text>
</comment>
<evidence type="ECO:0000256" key="3">
    <source>
        <dbReference type="SAM" id="SignalP"/>
    </source>
</evidence>
<dbReference type="Proteomes" id="UP000035579">
    <property type="component" value="Chromosome"/>
</dbReference>
<evidence type="ECO:0000313" key="5">
    <source>
        <dbReference type="EMBL" id="AKJ06911.1"/>
    </source>
</evidence>
<feature type="signal peptide" evidence="3">
    <location>
        <begin position="1"/>
        <end position="23"/>
    </location>
</feature>
<proteinExistence type="inferred from homology"/>
<dbReference type="GO" id="GO:0005507">
    <property type="term" value="F:copper ion binding"/>
    <property type="evidence" value="ECO:0007669"/>
    <property type="project" value="InterPro"/>
</dbReference>
<dbReference type="EMBL" id="CP011509">
    <property type="protein sequence ID" value="AKJ06911.1"/>
    <property type="molecule type" value="Genomic_DNA"/>
</dbReference>
<feature type="region of interest" description="Disordered" evidence="2">
    <location>
        <begin position="82"/>
        <end position="114"/>
    </location>
</feature>
<organism evidence="5 6">
    <name type="scientific">Archangium gephyra</name>
    <dbReference type="NCBI Taxonomy" id="48"/>
    <lineage>
        <taxon>Bacteria</taxon>
        <taxon>Pseudomonadati</taxon>
        <taxon>Myxococcota</taxon>
        <taxon>Myxococcia</taxon>
        <taxon>Myxococcales</taxon>
        <taxon>Cystobacterineae</taxon>
        <taxon>Archangiaceae</taxon>
        <taxon>Archangium</taxon>
    </lineage>
</organism>
<dbReference type="SUPFAM" id="SSF49329">
    <property type="entry name" value="Cu,Zn superoxide dismutase-like"/>
    <property type="match status" value="1"/>
</dbReference>
<evidence type="ECO:0000256" key="1">
    <source>
        <dbReference type="ARBA" id="ARBA00010457"/>
    </source>
</evidence>
<dbReference type="GO" id="GO:0006801">
    <property type="term" value="P:superoxide metabolic process"/>
    <property type="evidence" value="ECO:0007669"/>
    <property type="project" value="InterPro"/>
</dbReference>
<protein>
    <submittedName>
        <fullName evidence="5">Superoxide dismutase</fullName>
    </submittedName>
</protein>
<dbReference type="PANTHER" id="PTHR10003">
    <property type="entry name" value="SUPEROXIDE DISMUTASE CU-ZN -RELATED"/>
    <property type="match status" value="1"/>
</dbReference>
<dbReference type="CDD" id="cd00305">
    <property type="entry name" value="Cu-Zn_Superoxide_Dismutase"/>
    <property type="match status" value="1"/>
</dbReference>
<name>A0AAC8QGA2_9BACT</name>
<feature type="domain" description="Superoxide dismutase copper/zinc binding" evidence="4">
    <location>
        <begin position="36"/>
        <end position="165"/>
    </location>
</feature>